<dbReference type="EMBL" id="JARK01001527">
    <property type="protein sequence ID" value="EYB92622.1"/>
    <property type="molecule type" value="Genomic_DNA"/>
</dbReference>
<organism evidence="3 4">
    <name type="scientific">Ancylostoma ceylanicum</name>
    <dbReference type="NCBI Taxonomy" id="53326"/>
    <lineage>
        <taxon>Eukaryota</taxon>
        <taxon>Metazoa</taxon>
        <taxon>Ecdysozoa</taxon>
        <taxon>Nematoda</taxon>
        <taxon>Chromadorea</taxon>
        <taxon>Rhabditida</taxon>
        <taxon>Rhabditina</taxon>
        <taxon>Rhabditomorpha</taxon>
        <taxon>Strongyloidea</taxon>
        <taxon>Ancylostomatidae</taxon>
        <taxon>Ancylostomatinae</taxon>
        <taxon>Ancylostoma</taxon>
    </lineage>
</organism>
<evidence type="ECO:0000256" key="2">
    <source>
        <dbReference type="SAM" id="SignalP"/>
    </source>
</evidence>
<gene>
    <name evidence="3" type="primary">Acey_s0191.g1280</name>
    <name evidence="3" type="ORF">Y032_0191g1280</name>
</gene>
<comment type="caution">
    <text evidence="3">The sequence shown here is derived from an EMBL/GenBank/DDBJ whole genome shotgun (WGS) entry which is preliminary data.</text>
</comment>
<feature type="chain" id="PRO_5001489836" evidence="2">
    <location>
        <begin position="17"/>
        <end position="163"/>
    </location>
</feature>
<sequence length="163" mass="19230">MLWLLIAYLVLPPLEGRSPTPFLPKSERYISTFAPQVRDSPSLRRKYHDFSPYPEHEREPRSVQDNHRETPTLNSFHDTEYFSQYGLDDRVYNASFLLRTLDTLKNQRDRMSWRSIYYSIPLFHEHFRDEGHTTFAELANQALAKAKNTTVEVSDFPKSFTAL</sequence>
<protein>
    <submittedName>
        <fullName evidence="3">Uncharacterized protein</fullName>
    </submittedName>
</protein>
<name>A0A016SQI9_9BILA</name>
<proteinExistence type="predicted"/>
<reference evidence="4" key="1">
    <citation type="journal article" date="2015" name="Nat. Genet.">
        <title>The genome and transcriptome of the zoonotic hookworm Ancylostoma ceylanicum identify infection-specific gene families.</title>
        <authorList>
            <person name="Schwarz E.M."/>
            <person name="Hu Y."/>
            <person name="Antoshechkin I."/>
            <person name="Miller M.M."/>
            <person name="Sternberg P.W."/>
            <person name="Aroian R.V."/>
        </authorList>
    </citation>
    <scope>NUCLEOTIDE SEQUENCE</scope>
    <source>
        <strain evidence="4">HY135</strain>
    </source>
</reference>
<dbReference type="AlphaFoldDB" id="A0A016SQI9"/>
<dbReference type="OrthoDB" id="5899702at2759"/>
<keyword evidence="2" id="KW-0732">Signal</keyword>
<accession>A0A016SQI9</accession>
<evidence type="ECO:0000256" key="1">
    <source>
        <dbReference type="SAM" id="MobiDB-lite"/>
    </source>
</evidence>
<keyword evidence="4" id="KW-1185">Reference proteome</keyword>
<evidence type="ECO:0000313" key="4">
    <source>
        <dbReference type="Proteomes" id="UP000024635"/>
    </source>
</evidence>
<feature type="region of interest" description="Disordered" evidence="1">
    <location>
        <begin position="44"/>
        <end position="70"/>
    </location>
</feature>
<dbReference type="Proteomes" id="UP000024635">
    <property type="component" value="Unassembled WGS sequence"/>
</dbReference>
<evidence type="ECO:0000313" key="3">
    <source>
        <dbReference type="EMBL" id="EYB92622.1"/>
    </source>
</evidence>
<feature type="signal peptide" evidence="2">
    <location>
        <begin position="1"/>
        <end position="16"/>
    </location>
</feature>
<feature type="compositionally biased region" description="Basic and acidic residues" evidence="1">
    <location>
        <begin position="54"/>
        <end position="70"/>
    </location>
</feature>